<reference evidence="1 2" key="1">
    <citation type="journal article" date="2018" name="Mol. Plant">
        <title>The genome of Artemisia annua provides insight into the evolution of Asteraceae family and artemisinin biosynthesis.</title>
        <authorList>
            <person name="Shen Q."/>
            <person name="Zhang L."/>
            <person name="Liao Z."/>
            <person name="Wang S."/>
            <person name="Yan T."/>
            <person name="Shi P."/>
            <person name="Liu M."/>
            <person name="Fu X."/>
            <person name="Pan Q."/>
            <person name="Wang Y."/>
            <person name="Lv Z."/>
            <person name="Lu X."/>
            <person name="Zhang F."/>
            <person name="Jiang W."/>
            <person name="Ma Y."/>
            <person name="Chen M."/>
            <person name="Hao X."/>
            <person name="Li L."/>
            <person name="Tang Y."/>
            <person name="Lv G."/>
            <person name="Zhou Y."/>
            <person name="Sun X."/>
            <person name="Brodelius P.E."/>
            <person name="Rose J.K.C."/>
            <person name="Tang K."/>
        </authorList>
    </citation>
    <scope>NUCLEOTIDE SEQUENCE [LARGE SCALE GENOMIC DNA]</scope>
    <source>
        <strain evidence="2">cv. Huhao1</strain>
        <tissue evidence="1">Leaf</tissue>
    </source>
</reference>
<gene>
    <name evidence="1" type="ORF">CTI12_AA481220</name>
</gene>
<organism evidence="1 2">
    <name type="scientific">Artemisia annua</name>
    <name type="common">Sweet wormwood</name>
    <dbReference type="NCBI Taxonomy" id="35608"/>
    <lineage>
        <taxon>Eukaryota</taxon>
        <taxon>Viridiplantae</taxon>
        <taxon>Streptophyta</taxon>
        <taxon>Embryophyta</taxon>
        <taxon>Tracheophyta</taxon>
        <taxon>Spermatophyta</taxon>
        <taxon>Magnoliopsida</taxon>
        <taxon>eudicotyledons</taxon>
        <taxon>Gunneridae</taxon>
        <taxon>Pentapetalae</taxon>
        <taxon>asterids</taxon>
        <taxon>campanulids</taxon>
        <taxon>Asterales</taxon>
        <taxon>Asteraceae</taxon>
        <taxon>Asteroideae</taxon>
        <taxon>Anthemideae</taxon>
        <taxon>Artemisiinae</taxon>
        <taxon>Artemisia</taxon>
    </lineage>
</organism>
<name>A0A2U1LK57_ARTAN</name>
<keyword evidence="2" id="KW-1185">Reference proteome</keyword>
<comment type="caution">
    <text evidence="1">The sequence shown here is derived from an EMBL/GenBank/DDBJ whole genome shotgun (WGS) entry which is preliminary data.</text>
</comment>
<dbReference type="AlphaFoldDB" id="A0A2U1LK57"/>
<evidence type="ECO:0000313" key="2">
    <source>
        <dbReference type="Proteomes" id="UP000245207"/>
    </source>
</evidence>
<accession>A0A2U1LK57</accession>
<dbReference type="EMBL" id="PKPP01008962">
    <property type="protein sequence ID" value="PWA49383.1"/>
    <property type="molecule type" value="Genomic_DNA"/>
</dbReference>
<protein>
    <submittedName>
        <fullName evidence="1">Uncharacterized protein</fullName>
    </submittedName>
</protein>
<sequence length="107" mass="12115">MGEPPTEERYFSEEVIIASKSIGLTMTAMLHTNRKTNGTHILKCNQPLLVEWMSDRITCAMDTNNQYQALHLDKVLHVERTKGKFKYALSLAVSHNCHGYSQDTDCG</sequence>
<dbReference type="Proteomes" id="UP000245207">
    <property type="component" value="Unassembled WGS sequence"/>
</dbReference>
<proteinExistence type="predicted"/>
<evidence type="ECO:0000313" key="1">
    <source>
        <dbReference type="EMBL" id="PWA49383.1"/>
    </source>
</evidence>